<gene>
    <name evidence="3" type="ORF">PIB30_101370</name>
</gene>
<organism evidence="3 4">
    <name type="scientific">Stylosanthes scabra</name>
    <dbReference type="NCBI Taxonomy" id="79078"/>
    <lineage>
        <taxon>Eukaryota</taxon>
        <taxon>Viridiplantae</taxon>
        <taxon>Streptophyta</taxon>
        <taxon>Embryophyta</taxon>
        <taxon>Tracheophyta</taxon>
        <taxon>Spermatophyta</taxon>
        <taxon>Magnoliopsida</taxon>
        <taxon>eudicotyledons</taxon>
        <taxon>Gunneridae</taxon>
        <taxon>Pentapetalae</taxon>
        <taxon>rosids</taxon>
        <taxon>fabids</taxon>
        <taxon>Fabales</taxon>
        <taxon>Fabaceae</taxon>
        <taxon>Papilionoideae</taxon>
        <taxon>50 kb inversion clade</taxon>
        <taxon>dalbergioids sensu lato</taxon>
        <taxon>Dalbergieae</taxon>
        <taxon>Pterocarpus clade</taxon>
        <taxon>Stylosanthes</taxon>
    </lineage>
</organism>
<accession>A0ABU6VVT4</accession>
<dbReference type="EMBL" id="JASCZI010153992">
    <property type="protein sequence ID" value="MED6177787.1"/>
    <property type="molecule type" value="Genomic_DNA"/>
</dbReference>
<evidence type="ECO:0000313" key="3">
    <source>
        <dbReference type="EMBL" id="MED6177787.1"/>
    </source>
</evidence>
<evidence type="ECO:0000313" key="4">
    <source>
        <dbReference type="Proteomes" id="UP001341840"/>
    </source>
</evidence>
<comment type="caution">
    <text evidence="3">The sequence shown here is derived from an EMBL/GenBank/DDBJ whole genome shotgun (WGS) entry which is preliminary data.</text>
</comment>
<evidence type="ECO:0000256" key="1">
    <source>
        <dbReference type="SAM" id="Coils"/>
    </source>
</evidence>
<feature type="coiled-coil region" evidence="1">
    <location>
        <begin position="194"/>
        <end position="256"/>
    </location>
</feature>
<name>A0ABU6VVT4_9FABA</name>
<dbReference type="Proteomes" id="UP001341840">
    <property type="component" value="Unassembled WGS sequence"/>
</dbReference>
<keyword evidence="1" id="KW-0175">Coiled coil</keyword>
<feature type="compositionally biased region" description="Basic and acidic residues" evidence="2">
    <location>
        <begin position="84"/>
        <end position="95"/>
    </location>
</feature>
<protein>
    <submittedName>
        <fullName evidence="3">Uncharacterized protein</fullName>
    </submittedName>
</protein>
<feature type="region of interest" description="Disordered" evidence="2">
    <location>
        <begin position="58"/>
        <end position="98"/>
    </location>
</feature>
<proteinExistence type="predicted"/>
<evidence type="ECO:0000256" key="2">
    <source>
        <dbReference type="SAM" id="MobiDB-lite"/>
    </source>
</evidence>
<keyword evidence="4" id="KW-1185">Reference proteome</keyword>
<sequence>MEKKSRFDRVMQKMAEVEGMGLRSVLPHIRTPGATSGSSASNLVTPVSTLAALVPPISPSSAVKARKKPSVASSGKPFSVEGEEGVKEDPSADLRQKKRKRKVLEASAEEAALGVDSVWEHGVNPIDCTFPADYNFRAALDTGLTNGPIREILGPLVCVENAFATKVQIEKELAATRDQQVDVLTAERDSALALPLLNAKIKSLSQELELAKGERLSALDRMKEVEERAKVQAAELESCRSALEQERKKVESLTQSLKG</sequence>
<reference evidence="3 4" key="1">
    <citation type="journal article" date="2023" name="Plants (Basel)">
        <title>Bridging the Gap: Combining Genomics and Transcriptomics Approaches to Understand Stylosanthes scabra, an Orphan Legume from the Brazilian Caatinga.</title>
        <authorList>
            <person name="Ferreira-Neto J.R.C."/>
            <person name="da Silva M.D."/>
            <person name="Binneck E."/>
            <person name="de Melo N.F."/>
            <person name="da Silva R.H."/>
            <person name="de Melo A.L.T.M."/>
            <person name="Pandolfi V."/>
            <person name="Bustamante F.O."/>
            <person name="Brasileiro-Vidal A.C."/>
            <person name="Benko-Iseppon A.M."/>
        </authorList>
    </citation>
    <scope>NUCLEOTIDE SEQUENCE [LARGE SCALE GENOMIC DNA]</scope>
    <source>
        <tissue evidence="3">Leaves</tissue>
    </source>
</reference>